<dbReference type="OrthoDB" id="45772at2759"/>
<sequence length="929" mass="101662">MTFCIEAVDAQGMRTPVWIALLMGLSTVCGLILPFCANVWVWLAVVAFSFATYLPIMARMHDKVMACRRLPDARSADEMERVLRMRIGRDLIKSCAVMWTWFVVHYCLSWFAAVWHPAAWNHPSWPFIGDCMLDVAAKMLYAHKIKYAHFSATDQYERQLSLWVRESMSVIWSASPDTLIISRMTLVDGQKASRRVQTLASPSLVQLLGAAGLPWLTWRAHELMPDDSWPVAAHASATPANQKEIISGTEEGAIDRVVNLAWRDALSHATSSFAWRVLRCGDAPSLHLQVNMTLAPGETVLVIVVSDCTDRVALHEAETALLVEKAAKEAIAQQVSRQKMEEANRFTRHEVKNGVLAAMADCETLRELHERAANEAAGTTDVTLPRLTLRGLADMASKLERTLNTVLAEAMARELVHGVYDAQPEAVALVDLLHSCLDVDRADRFVIVTDPDPLPALSIDPRLVYHIYRNAISNACKYGKKGAPIRTAARYADGSLTLSVVNEAGIDHARLVALADPSLVFTKGTRLHAASVGADDGGVLSCAFGSGSVTSTSAGDGAWVMKKCCEALRGSCSIEFAHAETTFRFSCPTHLHVTADQALRFAVPPGTIGIGIDDSQVQRAMLRKIFSVIGVEPANVIVLGDSDESMLTFGERLLQIVRDAGERKVVVIADENLELSECRSLKTISGSKALEQVKAQLSREQVRNALLFVRSANDSKDDCERYKARAHAVMPKRAFKRAAVLESVAIVWADHFGLDDASTSKGLVEEQQLARGLESDLIDVVRRLVESIDARSDDWARTRTDLHRIKGELLSLPNEQTVKVEAIKASINMLRKDEHTKPPDLELIWAQLRESIYEVLDEVQGGGGAASHVSRCRASATAEQSMASPHMPPCSTTTFGLPQASVSSLVRRVSRTVGTQSFAGPGARADAIG</sequence>
<comment type="caution">
    <text evidence="2">The sequence shown here is derived from an EMBL/GenBank/DDBJ whole genome shotgun (WGS) entry which is preliminary data.</text>
</comment>
<dbReference type="Proteomes" id="UP000751190">
    <property type="component" value="Unassembled WGS sequence"/>
</dbReference>
<accession>A0A8J5XYD0</accession>
<dbReference type="InterPro" id="IPR036890">
    <property type="entry name" value="HATPase_C_sf"/>
</dbReference>
<gene>
    <name evidence="2" type="ORF">KFE25_009493</name>
</gene>
<keyword evidence="1" id="KW-1133">Transmembrane helix</keyword>
<dbReference type="AlphaFoldDB" id="A0A8J5XYD0"/>
<protein>
    <submittedName>
        <fullName evidence="2">Uncharacterized protein</fullName>
    </submittedName>
</protein>
<dbReference type="EMBL" id="JAGTXO010000001">
    <property type="protein sequence ID" value="KAG8471072.1"/>
    <property type="molecule type" value="Genomic_DNA"/>
</dbReference>
<keyword evidence="1" id="KW-0812">Transmembrane</keyword>
<feature type="transmembrane region" description="Helical" evidence="1">
    <location>
        <begin position="91"/>
        <end position="115"/>
    </location>
</feature>
<dbReference type="Gene3D" id="3.30.565.10">
    <property type="entry name" value="Histidine kinase-like ATPase, C-terminal domain"/>
    <property type="match status" value="1"/>
</dbReference>
<name>A0A8J5XYD0_DIALT</name>
<evidence type="ECO:0000256" key="1">
    <source>
        <dbReference type="SAM" id="Phobius"/>
    </source>
</evidence>
<evidence type="ECO:0000313" key="2">
    <source>
        <dbReference type="EMBL" id="KAG8471072.1"/>
    </source>
</evidence>
<feature type="transmembrane region" description="Helical" evidence="1">
    <location>
        <begin position="15"/>
        <end position="33"/>
    </location>
</feature>
<feature type="transmembrane region" description="Helical" evidence="1">
    <location>
        <begin position="39"/>
        <end position="58"/>
    </location>
</feature>
<dbReference type="SUPFAM" id="SSF55874">
    <property type="entry name" value="ATPase domain of HSP90 chaperone/DNA topoisomerase II/histidine kinase"/>
    <property type="match status" value="1"/>
</dbReference>
<reference evidence="2" key="1">
    <citation type="submission" date="2021-05" db="EMBL/GenBank/DDBJ databases">
        <title>The genome of the haptophyte Pavlova lutheri (Diacronema luteri, Pavlovales) - a model for lipid biosynthesis in eukaryotic algae.</title>
        <authorList>
            <person name="Hulatt C.J."/>
            <person name="Posewitz M.C."/>
        </authorList>
    </citation>
    <scope>NUCLEOTIDE SEQUENCE</scope>
    <source>
        <strain evidence="2">NIVA-4/92</strain>
    </source>
</reference>
<keyword evidence="1" id="KW-0472">Membrane</keyword>
<organism evidence="2 3">
    <name type="scientific">Diacronema lutheri</name>
    <name type="common">Unicellular marine alga</name>
    <name type="synonym">Monochrysis lutheri</name>
    <dbReference type="NCBI Taxonomy" id="2081491"/>
    <lineage>
        <taxon>Eukaryota</taxon>
        <taxon>Haptista</taxon>
        <taxon>Haptophyta</taxon>
        <taxon>Pavlovophyceae</taxon>
        <taxon>Pavlovales</taxon>
        <taxon>Pavlovaceae</taxon>
        <taxon>Diacronema</taxon>
    </lineage>
</organism>
<evidence type="ECO:0000313" key="3">
    <source>
        <dbReference type="Proteomes" id="UP000751190"/>
    </source>
</evidence>
<proteinExistence type="predicted"/>
<keyword evidence="3" id="KW-1185">Reference proteome</keyword>